<dbReference type="EnsemblMetazoa" id="G28421.1">
    <property type="protein sequence ID" value="G28421.1:cds"/>
    <property type="gene ID" value="G28421"/>
</dbReference>
<dbReference type="Proteomes" id="UP000005408">
    <property type="component" value="Unassembled WGS sequence"/>
</dbReference>
<keyword evidence="1" id="KW-0812">Transmembrane</keyword>
<reference evidence="2" key="1">
    <citation type="submission" date="2022-08" db="UniProtKB">
        <authorList>
            <consortium name="EnsemblMetazoa"/>
        </authorList>
    </citation>
    <scope>IDENTIFICATION</scope>
    <source>
        <strain evidence="2">05x7-T-G4-1.051#20</strain>
    </source>
</reference>
<sequence length="87" mass="9661">GLTTTGVVAVAILSVLLGISLLAVFFLLRQVLIWQSNRFRLEMQRSSENKEASQTYTDLKAVEEASSYTTLGSTVEESPYQVLPCYK</sequence>
<keyword evidence="3" id="KW-1185">Reference proteome</keyword>
<feature type="transmembrane region" description="Helical" evidence="1">
    <location>
        <begin position="6"/>
        <end position="28"/>
    </location>
</feature>
<protein>
    <submittedName>
        <fullName evidence="2">Uncharacterized protein</fullName>
    </submittedName>
</protein>
<evidence type="ECO:0000313" key="2">
    <source>
        <dbReference type="EnsemblMetazoa" id="G28421.1:cds"/>
    </source>
</evidence>
<evidence type="ECO:0000256" key="1">
    <source>
        <dbReference type="SAM" id="Phobius"/>
    </source>
</evidence>
<keyword evidence="1" id="KW-1133">Transmembrane helix</keyword>
<evidence type="ECO:0000313" key="3">
    <source>
        <dbReference type="Proteomes" id="UP000005408"/>
    </source>
</evidence>
<keyword evidence="1" id="KW-0472">Membrane</keyword>
<organism evidence="2 3">
    <name type="scientific">Magallana gigas</name>
    <name type="common">Pacific oyster</name>
    <name type="synonym">Crassostrea gigas</name>
    <dbReference type="NCBI Taxonomy" id="29159"/>
    <lineage>
        <taxon>Eukaryota</taxon>
        <taxon>Metazoa</taxon>
        <taxon>Spiralia</taxon>
        <taxon>Lophotrochozoa</taxon>
        <taxon>Mollusca</taxon>
        <taxon>Bivalvia</taxon>
        <taxon>Autobranchia</taxon>
        <taxon>Pteriomorphia</taxon>
        <taxon>Ostreida</taxon>
        <taxon>Ostreoidea</taxon>
        <taxon>Ostreidae</taxon>
        <taxon>Magallana</taxon>
    </lineage>
</organism>
<dbReference type="AlphaFoldDB" id="A0A8W8LJX7"/>
<proteinExistence type="predicted"/>
<name>A0A8W8LJX7_MAGGI</name>
<accession>A0A8W8LJX7</accession>